<evidence type="ECO:0000259" key="1">
    <source>
        <dbReference type="PROSITE" id="PS50097"/>
    </source>
</evidence>
<dbReference type="InterPro" id="IPR011333">
    <property type="entry name" value="SKP1/BTB/POZ_sf"/>
</dbReference>
<dbReference type="SUPFAM" id="SSF141571">
    <property type="entry name" value="Pentapeptide repeat-like"/>
    <property type="match status" value="1"/>
</dbReference>
<dbReference type="Pfam" id="PF02214">
    <property type="entry name" value="BTB_2"/>
    <property type="match status" value="1"/>
</dbReference>
<dbReference type="AlphaFoldDB" id="A0A6P8HZD4"/>
<dbReference type="PANTHER" id="PTHR14136:SF17">
    <property type="entry name" value="BTB_POZ DOMAIN-CONTAINING PROTEIN KCTD9"/>
    <property type="match status" value="1"/>
</dbReference>
<dbReference type="InterPro" id="IPR003131">
    <property type="entry name" value="T1-type_BTB"/>
</dbReference>
<evidence type="ECO:0000313" key="4">
    <source>
        <dbReference type="RefSeq" id="XP_031560773.1"/>
    </source>
</evidence>
<dbReference type="OrthoDB" id="9989223at2759"/>
<gene>
    <name evidence="4" type="primary">LOC116296817</name>
</gene>
<dbReference type="Proteomes" id="UP000515163">
    <property type="component" value="Unplaced"/>
</dbReference>
<dbReference type="GO" id="GO:0051260">
    <property type="term" value="P:protein homooligomerization"/>
    <property type="evidence" value="ECO:0007669"/>
    <property type="project" value="InterPro"/>
</dbReference>
<dbReference type="InterPro" id="IPR051082">
    <property type="entry name" value="Pentapeptide-BTB/POZ_domain"/>
</dbReference>
<dbReference type="InterPro" id="IPR021789">
    <property type="entry name" value="KHA_dom"/>
</dbReference>
<name>A0A6P8HZD4_ACTTE</name>
<dbReference type="CDD" id="cd18368">
    <property type="entry name" value="BTB_POZ_KCTD9"/>
    <property type="match status" value="1"/>
</dbReference>
<accession>A0A6P8HZD4</accession>
<dbReference type="GeneID" id="116296817"/>
<sequence>MASNIPKRAVIYKHGILSEGKLVSVPKTMQELERLVKEKLQLSCVEGIYTSKGGRIDNIELIRDDEVLYIASEKPASNNIDFVPSLLHQQMSKADDLIPKSYSDWVTLNVGGQLFTTTRATLLSKSNSMLAKMFSVTDSWCSIRDPSGAYLIDRSPVYFEPILNYLRHGRVILDEGVNPRGVLEEAKFFGLTSMMEELEETVKKIEKLQDESLSRNEFVRILLSTPSTRELRCQGINLEGADLSNLDLRHINFKLANLSHSDLAGANLSHCSLENANLSYAHLDGAILGNTRFQRANLEGASLRGCNFEDPTGVQAHLEGVNLKASDLEGSQMTNVILRVATLKGANLQNCNLRGAILAGADLENCNLSGCDLQDANLRGANVVGAKFAEILGPLHMSQSVGAYLGRTTTSSPD</sequence>
<dbReference type="RefSeq" id="XP_031560773.1">
    <property type="nucleotide sequence ID" value="XM_031704913.1"/>
</dbReference>
<dbReference type="InterPro" id="IPR000210">
    <property type="entry name" value="BTB/POZ_dom"/>
</dbReference>
<dbReference type="PROSITE" id="PS51490">
    <property type="entry name" value="KHA"/>
    <property type="match status" value="1"/>
</dbReference>
<dbReference type="InParanoid" id="A0A6P8HZD4"/>
<keyword evidence="3" id="KW-1185">Reference proteome</keyword>
<feature type="domain" description="KHA" evidence="2">
    <location>
        <begin position="8"/>
        <end position="88"/>
    </location>
</feature>
<dbReference type="Gene3D" id="2.160.20.80">
    <property type="entry name" value="E3 ubiquitin-protein ligase SopA"/>
    <property type="match status" value="1"/>
</dbReference>
<dbReference type="InterPro" id="IPR001646">
    <property type="entry name" value="5peptide_repeat"/>
</dbReference>
<dbReference type="Pfam" id="PF11834">
    <property type="entry name" value="KHA"/>
    <property type="match status" value="1"/>
</dbReference>
<protein>
    <submittedName>
        <fullName evidence="4">BTB/POZ domain-containing protein KCTD9-like</fullName>
    </submittedName>
</protein>
<dbReference type="Gene3D" id="3.30.710.10">
    <property type="entry name" value="Potassium Channel Kv1.1, Chain A"/>
    <property type="match status" value="1"/>
</dbReference>
<organism evidence="3 4">
    <name type="scientific">Actinia tenebrosa</name>
    <name type="common">Australian red waratah sea anemone</name>
    <dbReference type="NCBI Taxonomy" id="6105"/>
    <lineage>
        <taxon>Eukaryota</taxon>
        <taxon>Metazoa</taxon>
        <taxon>Cnidaria</taxon>
        <taxon>Anthozoa</taxon>
        <taxon>Hexacorallia</taxon>
        <taxon>Actiniaria</taxon>
        <taxon>Actiniidae</taxon>
        <taxon>Actinia</taxon>
    </lineage>
</organism>
<evidence type="ECO:0000259" key="2">
    <source>
        <dbReference type="PROSITE" id="PS51490"/>
    </source>
</evidence>
<dbReference type="SMART" id="SM00225">
    <property type="entry name" value="BTB"/>
    <property type="match status" value="1"/>
</dbReference>
<reference evidence="4" key="1">
    <citation type="submission" date="2025-08" db="UniProtKB">
        <authorList>
            <consortium name="RefSeq"/>
        </authorList>
    </citation>
    <scope>IDENTIFICATION</scope>
    <source>
        <tissue evidence="4">Tentacle</tissue>
    </source>
</reference>
<feature type="domain" description="BTB" evidence="1">
    <location>
        <begin position="106"/>
        <end position="175"/>
    </location>
</feature>
<dbReference type="FunCoup" id="A0A6P8HZD4">
    <property type="interactions" value="861"/>
</dbReference>
<dbReference type="KEGG" id="aten:116296817"/>
<proteinExistence type="predicted"/>
<evidence type="ECO:0000313" key="3">
    <source>
        <dbReference type="Proteomes" id="UP000515163"/>
    </source>
</evidence>
<dbReference type="PROSITE" id="PS50097">
    <property type="entry name" value="BTB"/>
    <property type="match status" value="1"/>
</dbReference>
<dbReference type="PANTHER" id="PTHR14136">
    <property type="entry name" value="BTB_POZ DOMAIN-CONTAINING PROTEIN KCTD9"/>
    <property type="match status" value="1"/>
</dbReference>
<dbReference type="Pfam" id="PF00805">
    <property type="entry name" value="Pentapeptide"/>
    <property type="match status" value="3"/>
</dbReference>
<dbReference type="SUPFAM" id="SSF54695">
    <property type="entry name" value="POZ domain"/>
    <property type="match status" value="1"/>
</dbReference>